<reference evidence="6 7" key="1">
    <citation type="journal article" date="2013" name="PLoS ONE">
        <title>The first genomic and proteomic characterization of a deep-sea sulfate reducer: insights into the piezophilic lifestyle of Desulfovibrio piezophilus.</title>
        <authorList>
            <person name="Pradel N."/>
            <person name="Ji B."/>
            <person name="Gimenez G."/>
            <person name="Talla E."/>
            <person name="Lenoble P."/>
            <person name="Garel M."/>
            <person name="Tamburini C."/>
            <person name="Fourquet P."/>
            <person name="Lebrun R."/>
            <person name="Bertin P."/>
            <person name="Denis Y."/>
            <person name="Pophillat M."/>
            <person name="Barbe V."/>
            <person name="Ollivier B."/>
            <person name="Dolla A."/>
        </authorList>
    </citation>
    <scope>NUCLEOTIDE SEQUENCE [LARGE SCALE GENOMIC DNA]</scope>
    <source>
        <strain evidence="7">DSM 10523 / SB164P1</strain>
    </source>
</reference>
<dbReference type="HOGENOM" id="CLU_048862_0_0_7"/>
<dbReference type="InterPro" id="IPR051815">
    <property type="entry name" value="Molybdate_resp_trans_reg"/>
</dbReference>
<dbReference type="RefSeq" id="WP_015416280.1">
    <property type="nucleotide sequence ID" value="NC_020409.1"/>
</dbReference>
<evidence type="ECO:0000256" key="3">
    <source>
        <dbReference type="PROSITE-ProRule" id="PRU01213"/>
    </source>
</evidence>
<keyword evidence="1 3" id="KW-0500">Molybdenum</keyword>
<protein>
    <submittedName>
        <fullName evidence="6">TOBE domain protein</fullName>
    </submittedName>
</protein>
<dbReference type="Pfam" id="PF03459">
    <property type="entry name" value="TOBE"/>
    <property type="match status" value="2"/>
</dbReference>
<sequence length="397" mass="44232">MRESLQVEKFEKMSDGQLLALRNCLDTVISARDGLVGQPDFTMASGSQACRFFTVPDGVRRLDKHQVEQLTRAFEEWVGESRDARTLRSRERVFITFLVLRYTGARLGEVQSLDETRDIDFQHCFVRLPLGTGVHGKSGVREVPIPAEVMARISEWCERNASAKSNRNSRETLFHFDQGFLRRKFHEQEKRSGLPRELLNPSGLRNSRAIELMQGGMPMRAVQALLGYSKSDFISSFVTLADNDLKCVVQHYCKKEFGMETSARNTFKGQVVRVLANPVMCEIVLRTESGYEVAATVTNQSREKLGLEEGRPASALIKATWVILEKGDTKPETSARNAFPGTITKVTSDGITAEVDGSLDDGTPVCALVTAGSFEKLGIGEGDRFIFMFKAMSVIIS</sequence>
<dbReference type="GO" id="GO:0006310">
    <property type="term" value="P:DNA recombination"/>
    <property type="evidence" value="ECO:0007669"/>
    <property type="project" value="UniProtKB-KW"/>
</dbReference>
<keyword evidence="7" id="KW-1185">Reference proteome</keyword>
<feature type="domain" description="Mop" evidence="4">
    <location>
        <begin position="260"/>
        <end position="326"/>
    </location>
</feature>
<keyword evidence="2" id="KW-0233">DNA recombination</keyword>
<name>M1WYA6_PSEP2</name>
<evidence type="ECO:0000313" key="6">
    <source>
        <dbReference type="EMBL" id="CCH50238.1"/>
    </source>
</evidence>
<reference evidence="7" key="2">
    <citation type="journal article" date="2013" name="Stand. Genomic Sci.">
        <title>Complete genome sequence of Desulfocapsa sulfexigens, a marine deltaproteobacterium specialized in disproportionating inorganic sulfur compounds.</title>
        <authorList>
            <person name="Finster K.W."/>
            <person name="Kjeldsen K.U."/>
            <person name="Kube M."/>
            <person name="Reinhardt R."/>
            <person name="Mussmann M."/>
            <person name="Amann R."/>
            <person name="Schreiber L."/>
        </authorList>
    </citation>
    <scope>NUCLEOTIDE SEQUENCE [LARGE SCALE GENOMIC DNA]</scope>
    <source>
        <strain evidence="7">DSM 10523 / SB164P1</strain>
    </source>
</reference>
<dbReference type="InterPro" id="IPR004606">
    <property type="entry name" value="Mop_domain"/>
</dbReference>
<dbReference type="eggNOG" id="COG0582">
    <property type="taxonomic scope" value="Bacteria"/>
</dbReference>
<dbReference type="Proteomes" id="UP000011724">
    <property type="component" value="Chromosome"/>
</dbReference>
<dbReference type="Gene3D" id="1.10.443.10">
    <property type="entry name" value="Intergrase catalytic core"/>
    <property type="match status" value="1"/>
</dbReference>
<feature type="domain" description="Tyr recombinase" evidence="5">
    <location>
        <begin position="57"/>
        <end position="265"/>
    </location>
</feature>
<dbReference type="PATRIC" id="fig|879567.3.peg.3243"/>
<dbReference type="InterPro" id="IPR008995">
    <property type="entry name" value="Mo/tungstate-bd_C_term_dom"/>
</dbReference>
<evidence type="ECO:0000259" key="5">
    <source>
        <dbReference type="PROSITE" id="PS51898"/>
    </source>
</evidence>
<dbReference type="PANTHER" id="PTHR30432:SF1">
    <property type="entry name" value="DNA-BINDING TRANSCRIPTIONAL DUAL REGULATOR MODE"/>
    <property type="match status" value="1"/>
</dbReference>
<feature type="domain" description="Mop" evidence="4">
    <location>
        <begin position="332"/>
        <end position="397"/>
    </location>
</feature>
<dbReference type="Pfam" id="PF00589">
    <property type="entry name" value="Phage_integrase"/>
    <property type="match status" value="1"/>
</dbReference>
<dbReference type="GO" id="GO:0015074">
    <property type="term" value="P:DNA integration"/>
    <property type="evidence" value="ECO:0007669"/>
    <property type="project" value="InterPro"/>
</dbReference>
<dbReference type="SUPFAM" id="SSF56349">
    <property type="entry name" value="DNA breaking-rejoining enzymes"/>
    <property type="match status" value="1"/>
</dbReference>
<dbReference type="Gene3D" id="2.40.50.100">
    <property type="match status" value="2"/>
</dbReference>
<evidence type="ECO:0000256" key="1">
    <source>
        <dbReference type="ARBA" id="ARBA00022505"/>
    </source>
</evidence>
<evidence type="ECO:0000259" key="4">
    <source>
        <dbReference type="PROSITE" id="PS51866"/>
    </source>
</evidence>
<dbReference type="GO" id="GO:0015689">
    <property type="term" value="P:molybdate ion transport"/>
    <property type="evidence" value="ECO:0007669"/>
    <property type="project" value="InterPro"/>
</dbReference>
<dbReference type="STRING" id="1322246.BN4_20176"/>
<dbReference type="InterPro" id="IPR002104">
    <property type="entry name" value="Integrase_catalytic"/>
</dbReference>
<dbReference type="PROSITE" id="PS51898">
    <property type="entry name" value="TYR_RECOMBINASE"/>
    <property type="match status" value="1"/>
</dbReference>
<evidence type="ECO:0000313" key="7">
    <source>
        <dbReference type="Proteomes" id="UP000011724"/>
    </source>
</evidence>
<dbReference type="eggNOG" id="COG3585">
    <property type="taxonomic scope" value="Bacteria"/>
</dbReference>
<dbReference type="InterPro" id="IPR005116">
    <property type="entry name" value="Transp-assoc_OB_typ1"/>
</dbReference>
<dbReference type="PROSITE" id="PS51866">
    <property type="entry name" value="MOP"/>
    <property type="match status" value="2"/>
</dbReference>
<dbReference type="NCBIfam" id="TIGR00638">
    <property type="entry name" value="Mop"/>
    <property type="match status" value="1"/>
</dbReference>
<dbReference type="PANTHER" id="PTHR30432">
    <property type="entry name" value="TRANSCRIPTIONAL REGULATOR MODE"/>
    <property type="match status" value="1"/>
</dbReference>
<dbReference type="EMBL" id="FO203427">
    <property type="protein sequence ID" value="CCH50238.1"/>
    <property type="molecule type" value="Genomic_DNA"/>
</dbReference>
<dbReference type="SUPFAM" id="SSF50331">
    <property type="entry name" value="MOP-like"/>
    <property type="match status" value="2"/>
</dbReference>
<dbReference type="InterPro" id="IPR013762">
    <property type="entry name" value="Integrase-like_cat_sf"/>
</dbReference>
<gene>
    <name evidence="6" type="ordered locus">BN4_20176</name>
</gene>
<dbReference type="InterPro" id="IPR011010">
    <property type="entry name" value="DNA_brk_join_enz"/>
</dbReference>
<proteinExistence type="predicted"/>
<dbReference type="AlphaFoldDB" id="M1WYA6"/>
<evidence type="ECO:0000256" key="2">
    <source>
        <dbReference type="ARBA" id="ARBA00023172"/>
    </source>
</evidence>
<dbReference type="GO" id="GO:0003677">
    <property type="term" value="F:DNA binding"/>
    <property type="evidence" value="ECO:0007669"/>
    <property type="project" value="InterPro"/>
</dbReference>
<dbReference type="KEGG" id="dpi:BN4_20176"/>
<accession>M1WYA6</accession>
<organism evidence="6 7">
    <name type="scientific">Pseudodesulfovibrio piezophilus (strain DSM 21447 / JCM 15486 / C1TLV30)</name>
    <name type="common">Desulfovibrio piezophilus</name>
    <dbReference type="NCBI Taxonomy" id="1322246"/>
    <lineage>
        <taxon>Bacteria</taxon>
        <taxon>Pseudomonadati</taxon>
        <taxon>Thermodesulfobacteriota</taxon>
        <taxon>Desulfovibrionia</taxon>
        <taxon>Desulfovibrionales</taxon>
        <taxon>Desulfovibrionaceae</taxon>
    </lineage>
</organism>